<keyword evidence="1" id="KW-0812">Transmembrane</keyword>
<dbReference type="OrthoDB" id="9813518at2"/>
<feature type="transmembrane region" description="Helical" evidence="1">
    <location>
        <begin position="265"/>
        <end position="289"/>
    </location>
</feature>
<proteinExistence type="predicted"/>
<dbReference type="Gene3D" id="1.10.287.70">
    <property type="match status" value="1"/>
</dbReference>
<keyword evidence="1" id="KW-1133">Transmembrane helix</keyword>
<dbReference type="Gene3D" id="2.160.20.80">
    <property type="entry name" value="E3 ubiquitin-protein ligase SopA"/>
    <property type="match status" value="1"/>
</dbReference>
<dbReference type="InterPro" id="IPR001646">
    <property type="entry name" value="5peptide_repeat"/>
</dbReference>
<feature type="transmembrane region" description="Helical" evidence="1">
    <location>
        <begin position="232"/>
        <end position="253"/>
    </location>
</feature>
<sequence length="325" mass="37028">MSETKHCCRYVSPGGWRCDQEAHDSELCYWHNPDVDKSEDDVKSQVEEWARSGRPLDGFQLARTNLADINLVNAGSKAGYSCRDADFYRADLTHAHCFGLDLRGASLMKAKLVDANLNCTQVEGANFLGVDFSRARLENVGWGKYLKQEKLAREQLKARNITKARSLFQEAEEVCRNVRKQCEKQGLFETAGRFFKKEMRLRRYQMPFWSMNRAISRMVDLFCGYGEEPLRVVGFSMFLILSCACIYFALDTVPISQEWSKDNLVAFYAIEFLNAMYFSVVTFTTLGYGDISPVGIARFVAAAEAFLGSFMMALFVVVFVKKMTR</sequence>
<dbReference type="EMBL" id="RJVQ01000006">
    <property type="protein sequence ID" value="RQW62388.1"/>
    <property type="molecule type" value="Genomic_DNA"/>
</dbReference>
<evidence type="ECO:0000313" key="4">
    <source>
        <dbReference type="Proteomes" id="UP000281112"/>
    </source>
</evidence>
<evidence type="ECO:0000256" key="1">
    <source>
        <dbReference type="SAM" id="Phobius"/>
    </source>
</evidence>
<feature type="transmembrane region" description="Helical" evidence="1">
    <location>
        <begin position="295"/>
        <end position="320"/>
    </location>
</feature>
<feature type="domain" description="Potassium channel" evidence="2">
    <location>
        <begin position="267"/>
        <end position="324"/>
    </location>
</feature>
<dbReference type="Pfam" id="PF00805">
    <property type="entry name" value="Pentapeptide"/>
    <property type="match status" value="1"/>
</dbReference>
<dbReference type="RefSeq" id="WP_124937925.1">
    <property type="nucleotide sequence ID" value="NZ_RJVQ01000006.1"/>
</dbReference>
<dbReference type="AlphaFoldDB" id="A0A3N9TDU1"/>
<comment type="caution">
    <text evidence="3">The sequence shown here is derived from an EMBL/GenBank/DDBJ whole genome shotgun (WGS) entry which is preliminary data.</text>
</comment>
<evidence type="ECO:0000259" key="2">
    <source>
        <dbReference type="Pfam" id="PF07885"/>
    </source>
</evidence>
<dbReference type="Pfam" id="PF07885">
    <property type="entry name" value="Ion_trans_2"/>
    <property type="match status" value="1"/>
</dbReference>
<accession>A0A3N9TDU1</accession>
<gene>
    <name evidence="3" type="ORF">EES38_14515</name>
</gene>
<evidence type="ECO:0000313" key="3">
    <source>
        <dbReference type="EMBL" id="RQW62388.1"/>
    </source>
</evidence>
<dbReference type="InterPro" id="IPR013099">
    <property type="entry name" value="K_chnl_dom"/>
</dbReference>
<keyword evidence="1" id="KW-0472">Membrane</keyword>
<dbReference type="SUPFAM" id="SSF81324">
    <property type="entry name" value="Voltage-gated potassium channels"/>
    <property type="match status" value="1"/>
</dbReference>
<dbReference type="SUPFAM" id="SSF141571">
    <property type="entry name" value="Pentapeptide repeat-like"/>
    <property type="match status" value="1"/>
</dbReference>
<protein>
    <submittedName>
        <fullName evidence="3">Potassium transporter Kef</fullName>
    </submittedName>
</protein>
<dbReference type="Proteomes" id="UP000281112">
    <property type="component" value="Unassembled WGS sequence"/>
</dbReference>
<reference evidence="3 4" key="1">
    <citation type="submission" date="2018-11" db="EMBL/GenBank/DDBJ databases">
        <title>Vibrio LJC006 sp. nov., isolated from seawater during the bloom of the enteromorpha.</title>
        <authorList>
            <person name="Liang J."/>
        </authorList>
    </citation>
    <scope>NUCLEOTIDE SEQUENCE [LARGE SCALE GENOMIC DNA]</scope>
    <source>
        <strain evidence="3 4">LJC006</strain>
    </source>
</reference>
<organism evidence="3 4">
    <name type="scientific">Vibrio viridaestus</name>
    <dbReference type="NCBI Taxonomy" id="2487322"/>
    <lineage>
        <taxon>Bacteria</taxon>
        <taxon>Pseudomonadati</taxon>
        <taxon>Pseudomonadota</taxon>
        <taxon>Gammaproteobacteria</taxon>
        <taxon>Vibrionales</taxon>
        <taxon>Vibrionaceae</taxon>
        <taxon>Vibrio</taxon>
    </lineage>
</organism>
<name>A0A3N9TDU1_9VIBR</name>
<keyword evidence="4" id="KW-1185">Reference proteome</keyword>